<feature type="transmembrane region" description="Helical" evidence="1">
    <location>
        <begin position="156"/>
        <end position="175"/>
    </location>
</feature>
<keyword evidence="4" id="KW-1185">Reference proteome</keyword>
<protein>
    <submittedName>
        <fullName evidence="3">Nucleoside recognition</fullName>
    </submittedName>
</protein>
<accession>F3KY80</accession>
<feature type="transmembrane region" description="Helical" evidence="1">
    <location>
        <begin position="246"/>
        <end position="273"/>
    </location>
</feature>
<dbReference type="PANTHER" id="PTHR35793:SF2">
    <property type="entry name" value="INNER MEMBRANE PROTEIN YJIG"/>
    <property type="match status" value="1"/>
</dbReference>
<dbReference type="Pfam" id="PF07670">
    <property type="entry name" value="Gate"/>
    <property type="match status" value="2"/>
</dbReference>
<feature type="transmembrane region" description="Helical" evidence="1">
    <location>
        <begin position="369"/>
        <end position="392"/>
    </location>
</feature>
<dbReference type="EMBL" id="AEIG01000002">
    <property type="protein sequence ID" value="EGG30936.1"/>
    <property type="molecule type" value="Genomic_DNA"/>
</dbReference>
<dbReference type="InterPro" id="IPR011415">
    <property type="entry name" value="SpmA_SpmB"/>
</dbReference>
<feature type="transmembrane region" description="Helical" evidence="1">
    <location>
        <begin position="399"/>
        <end position="423"/>
    </location>
</feature>
<dbReference type="AlphaFoldDB" id="F3KY80"/>
<feature type="transmembrane region" description="Helical" evidence="1">
    <location>
        <begin position="293"/>
        <end position="311"/>
    </location>
</feature>
<organism evidence="3 4">
    <name type="scientific">Aequoribacter fuscus</name>
    <dbReference type="NCBI Taxonomy" id="2518989"/>
    <lineage>
        <taxon>Bacteria</taxon>
        <taxon>Pseudomonadati</taxon>
        <taxon>Pseudomonadota</taxon>
        <taxon>Gammaproteobacteria</taxon>
        <taxon>Cellvibrionales</taxon>
        <taxon>Halieaceae</taxon>
        <taxon>Aequoribacter</taxon>
    </lineage>
</organism>
<name>F3KY80_9GAMM</name>
<evidence type="ECO:0000259" key="2">
    <source>
        <dbReference type="Pfam" id="PF07670"/>
    </source>
</evidence>
<keyword evidence="1" id="KW-0472">Membrane</keyword>
<keyword evidence="1" id="KW-1133">Transmembrane helix</keyword>
<evidence type="ECO:0000256" key="1">
    <source>
        <dbReference type="SAM" id="Phobius"/>
    </source>
</evidence>
<dbReference type="GO" id="GO:0005886">
    <property type="term" value="C:plasma membrane"/>
    <property type="evidence" value="ECO:0007669"/>
    <property type="project" value="TreeGrafter"/>
</dbReference>
<dbReference type="eggNOG" id="COG0700">
    <property type="taxonomic scope" value="Bacteria"/>
</dbReference>
<evidence type="ECO:0000313" key="3">
    <source>
        <dbReference type="EMBL" id="EGG30936.1"/>
    </source>
</evidence>
<feature type="domain" description="Nucleoside transporter/FeoB GTPase Gate" evidence="2">
    <location>
        <begin position="33"/>
        <end position="141"/>
    </location>
</feature>
<proteinExistence type="predicted"/>
<gene>
    <name evidence="3" type="ORF">IMCC3088_1248</name>
</gene>
<sequence>MLGGIFVALFNGSMESLTKASFDAAKTAVTLAISLVGAMALWLGLMKVAENAGLLSVIARKLQPVMTRLFPEVPGDHPAMSAMIMNMSSNILGLGNAATPFGIKAMQALESLNKHKGTATHAMCLFLAINTSSVTLLPLGAIAVRAGAGADDPAGILLPSILATACSTLVAVMLAKLFARRDPYPPVAHSGGVSPSSVELDLDQPEYQIVPEMQAEGWRRFMLPVYLLVFLGAAVFQFVAHAQSGAAPLAFFIDVLPTWLIPFLMGVLVTYGLSRQVAVYESVCDGAKEGFDVALRIIPFLVAILVAIALFRSSGALDMLINILAPLTNLIGMPADTLPMALVRPLSGSGAFAVMSDIVNQDPNSLSAFIASVMQGSTETTFYVLAVYFGAVGIVRTRYVIVVALLADLTGVLAAVFWGNLFFTG</sequence>
<dbReference type="eggNOG" id="COG2715">
    <property type="taxonomic scope" value="Bacteria"/>
</dbReference>
<feature type="transmembrane region" description="Helical" evidence="1">
    <location>
        <begin position="221"/>
        <end position="240"/>
    </location>
</feature>
<dbReference type="InterPro" id="IPR011642">
    <property type="entry name" value="Gate_dom"/>
</dbReference>
<dbReference type="InterPro" id="IPR052549">
    <property type="entry name" value="SpmB"/>
</dbReference>
<dbReference type="STRING" id="2518989.IMCC3088_1248"/>
<feature type="transmembrane region" description="Helical" evidence="1">
    <location>
        <begin position="122"/>
        <end position="144"/>
    </location>
</feature>
<evidence type="ECO:0000313" key="4">
    <source>
        <dbReference type="Proteomes" id="UP000005615"/>
    </source>
</evidence>
<reference evidence="3 4" key="1">
    <citation type="journal article" date="2011" name="J. Bacteriol.">
        <title>Genome sequence of strain IMCC3088, a proteorhodopsin-containing marine bacterium belonging to the OM60/NOR5 clade.</title>
        <authorList>
            <person name="Jang Y."/>
            <person name="Oh H.M."/>
            <person name="Kang I."/>
            <person name="Lee K."/>
            <person name="Yang S.J."/>
            <person name="Cho J.C."/>
        </authorList>
    </citation>
    <scope>NUCLEOTIDE SEQUENCE [LARGE SCALE GENOMIC DNA]</scope>
    <source>
        <strain evidence="3 4">IMCC3088</strain>
    </source>
</reference>
<feature type="domain" description="Nucleoside transporter/FeoB GTPase Gate" evidence="2">
    <location>
        <begin position="294"/>
        <end position="394"/>
    </location>
</feature>
<comment type="caution">
    <text evidence="3">The sequence shown here is derived from an EMBL/GenBank/DDBJ whole genome shotgun (WGS) entry which is preliminary data.</text>
</comment>
<dbReference type="Proteomes" id="UP000005615">
    <property type="component" value="Unassembled WGS sequence"/>
</dbReference>
<keyword evidence="1" id="KW-0812">Transmembrane</keyword>
<feature type="transmembrane region" description="Helical" evidence="1">
    <location>
        <begin position="28"/>
        <end position="45"/>
    </location>
</feature>
<dbReference type="PIRSF" id="PIRSF036542">
    <property type="entry name" value="SpmA_SpmB"/>
    <property type="match status" value="1"/>
</dbReference>
<dbReference type="PANTHER" id="PTHR35793">
    <property type="entry name" value="INNER MEMBRANE PROTEIN YJIG"/>
    <property type="match status" value="1"/>
</dbReference>